<dbReference type="AlphaFoldDB" id="A0ABD1AU85"/>
<dbReference type="FunFam" id="3.30.530.20:FF:000064">
    <property type="entry name" value="Lachrymatory-factor synthase"/>
    <property type="match status" value="1"/>
</dbReference>
<reference evidence="3 4" key="1">
    <citation type="submission" date="2024-04" db="EMBL/GenBank/DDBJ databases">
        <title>Genome assembly C_amara_ONT_v2.</title>
        <authorList>
            <person name="Yant L."/>
            <person name="Moore C."/>
            <person name="Slenker M."/>
        </authorList>
    </citation>
    <scope>NUCLEOTIDE SEQUENCE [LARGE SCALE GENOMIC DNA]</scope>
    <source>
        <tissue evidence="3">Leaf</tissue>
    </source>
</reference>
<dbReference type="InterPro" id="IPR019587">
    <property type="entry name" value="Polyketide_cyclase/dehydratase"/>
</dbReference>
<sequence length="156" mass="17833">MGTETASSKWEGKHVAQVNGVTTEKVWSVFSDFCNIQEWFPALDTCYRVQGTDGEPGLIRYVAATKTKEETSWAKERLVKIDPIERCLSYEVIENNMGFRSYVATVKVMPVDGQDQVSQIEWSFVADPVDGWKKEDLDSYIDFILQHIAKKMELNL</sequence>
<dbReference type="InterPro" id="IPR053249">
    <property type="entry name" value="LFS"/>
</dbReference>
<dbReference type="Pfam" id="PF10604">
    <property type="entry name" value="Polyketide_cyc2"/>
    <property type="match status" value="1"/>
</dbReference>
<proteinExistence type="predicted"/>
<protein>
    <submittedName>
        <fullName evidence="3">Lachrymatory-factor synthase</fullName>
    </submittedName>
</protein>
<name>A0ABD1AU85_CARAN</name>
<dbReference type="SUPFAM" id="SSF55961">
    <property type="entry name" value="Bet v1-like"/>
    <property type="match status" value="1"/>
</dbReference>
<comment type="subcellular location">
    <subcellularLocation>
        <location evidence="1">Cell membrane</location>
    </subcellularLocation>
</comment>
<dbReference type="GO" id="GO:0005886">
    <property type="term" value="C:plasma membrane"/>
    <property type="evidence" value="ECO:0007669"/>
    <property type="project" value="UniProtKB-SubCell"/>
</dbReference>
<keyword evidence="2" id="KW-0472">Membrane</keyword>
<organism evidence="3 4">
    <name type="scientific">Cardamine amara subsp. amara</name>
    <dbReference type="NCBI Taxonomy" id="228776"/>
    <lineage>
        <taxon>Eukaryota</taxon>
        <taxon>Viridiplantae</taxon>
        <taxon>Streptophyta</taxon>
        <taxon>Embryophyta</taxon>
        <taxon>Tracheophyta</taxon>
        <taxon>Spermatophyta</taxon>
        <taxon>Magnoliopsida</taxon>
        <taxon>eudicotyledons</taxon>
        <taxon>Gunneridae</taxon>
        <taxon>Pentapetalae</taxon>
        <taxon>rosids</taxon>
        <taxon>malvids</taxon>
        <taxon>Brassicales</taxon>
        <taxon>Brassicaceae</taxon>
        <taxon>Cardamineae</taxon>
        <taxon>Cardamine</taxon>
    </lineage>
</organism>
<dbReference type="Gene3D" id="3.30.530.20">
    <property type="match status" value="1"/>
</dbReference>
<evidence type="ECO:0000313" key="3">
    <source>
        <dbReference type="EMBL" id="KAL1210287.1"/>
    </source>
</evidence>
<evidence type="ECO:0000313" key="4">
    <source>
        <dbReference type="Proteomes" id="UP001558713"/>
    </source>
</evidence>
<comment type="caution">
    <text evidence="3">The sequence shown here is derived from an EMBL/GenBank/DDBJ whole genome shotgun (WGS) entry which is preliminary data.</text>
</comment>
<dbReference type="Proteomes" id="UP001558713">
    <property type="component" value="Unassembled WGS sequence"/>
</dbReference>
<evidence type="ECO:0000256" key="2">
    <source>
        <dbReference type="ARBA" id="ARBA00022475"/>
    </source>
</evidence>
<dbReference type="InterPro" id="IPR023393">
    <property type="entry name" value="START-like_dom_sf"/>
</dbReference>
<evidence type="ECO:0000256" key="1">
    <source>
        <dbReference type="ARBA" id="ARBA00004236"/>
    </source>
</evidence>
<dbReference type="PANTHER" id="PTHR33789:SF11">
    <property type="entry name" value="OS05G0202300 PROTEIN"/>
    <property type="match status" value="1"/>
</dbReference>
<accession>A0ABD1AU85</accession>
<keyword evidence="2" id="KW-1003">Cell membrane</keyword>
<keyword evidence="4" id="KW-1185">Reference proteome</keyword>
<dbReference type="EMBL" id="JBANAX010000394">
    <property type="protein sequence ID" value="KAL1210287.1"/>
    <property type="molecule type" value="Genomic_DNA"/>
</dbReference>
<dbReference type="CDD" id="cd07821">
    <property type="entry name" value="PYR_PYL_RCAR_like"/>
    <property type="match status" value="1"/>
</dbReference>
<dbReference type="PANTHER" id="PTHR33789">
    <property type="entry name" value="LACHRYMATORY-FACTOR SYNTHASE"/>
    <property type="match status" value="1"/>
</dbReference>
<dbReference type="GO" id="GO:0004864">
    <property type="term" value="F:protein phosphatase inhibitor activity"/>
    <property type="evidence" value="ECO:0007669"/>
    <property type="project" value="UniProtKB-ARBA"/>
</dbReference>
<gene>
    <name evidence="3" type="ORF">V5N11_006626</name>
</gene>